<evidence type="ECO:0000256" key="2">
    <source>
        <dbReference type="ARBA" id="ARBA00022676"/>
    </source>
</evidence>
<evidence type="ECO:0000256" key="3">
    <source>
        <dbReference type="ARBA" id="ARBA00022679"/>
    </source>
</evidence>
<sequence>MGSSKVSACSSPVSQKSFLVKVAYIVFFSFFTRRGRGRFSLLLFGPLLYVSAMLICAGPFPFSTTPSLPPGSLYRSSEAFWKLWPAMQSDNGSSIELTAVWKYHKSPAGWKLCANQTSKPFYQKRVKNRILQSSELSPANGYLIVEANGGLNQQRSSICNAVAVAGLLNAILVVPELNKHSIWKDSSNFRDIYNEDHFMNTLQGHVRVVKRLPDILMERFDYNISNIPNVKVNAWSPVRYYLEAISPLLHETGVIRISPFANRLAQKVPPDIQFLRCLANYEALTFSTAIMSLTNKLIDRMKEKSSKSHGKYVSVHLRFEEDMVAFSCCQYDGGEAEKLEMEFAREIGWKGKFNREGRMIQPEMNRVNGKCPLTPLEVGMMLRGMGFDNNTSIYMASGKIYQAERNLAPLLQMFPLLQTKETLATPEELAPFEGYSSRMAALDYTVCLYSEVFVTSHGGNFPHFLMGHRRYMYNGHAMTIKPDKRKLVVLLDDPGIRWETFKANMTLMLHKSDHTGFAIRKPKGSIYGHPFPECMCRHG</sequence>
<dbReference type="EMBL" id="KI393256">
    <property type="protein sequence ID" value="ERN08642.1"/>
    <property type="molecule type" value="Genomic_DNA"/>
</dbReference>
<dbReference type="PANTHER" id="PTHR31288:SF8">
    <property type="entry name" value="O-FUCOSYLTRANSFERASE 10-RELATED"/>
    <property type="match status" value="1"/>
</dbReference>
<accession>W1PF91</accession>
<dbReference type="KEGG" id="atr:18436776"/>
<feature type="transmembrane region" description="Helical" evidence="7">
    <location>
        <begin position="13"/>
        <end position="32"/>
    </location>
</feature>
<protein>
    <recommendedName>
        <fullName evidence="6">O-fucosyltransferase family protein</fullName>
    </recommendedName>
</protein>
<dbReference type="GO" id="GO:0006004">
    <property type="term" value="P:fucose metabolic process"/>
    <property type="evidence" value="ECO:0007669"/>
    <property type="project" value="UniProtKB-KW"/>
</dbReference>
<keyword evidence="5" id="KW-0119">Carbohydrate metabolism</keyword>
<organism evidence="8 9">
    <name type="scientific">Amborella trichopoda</name>
    <dbReference type="NCBI Taxonomy" id="13333"/>
    <lineage>
        <taxon>Eukaryota</taxon>
        <taxon>Viridiplantae</taxon>
        <taxon>Streptophyta</taxon>
        <taxon>Embryophyta</taxon>
        <taxon>Tracheophyta</taxon>
        <taxon>Spermatophyta</taxon>
        <taxon>Magnoliopsida</taxon>
        <taxon>Amborellales</taxon>
        <taxon>Amborellaceae</taxon>
        <taxon>Amborella</taxon>
    </lineage>
</organism>
<evidence type="ECO:0000256" key="1">
    <source>
        <dbReference type="ARBA" id="ARBA00007737"/>
    </source>
</evidence>
<dbReference type="AlphaFoldDB" id="W1PF91"/>
<keyword evidence="7" id="KW-0472">Membrane</keyword>
<name>W1PF91_AMBTC</name>
<dbReference type="HOGENOM" id="CLU_018420_8_1_1"/>
<dbReference type="OMA" id="GCKSANI"/>
<dbReference type="PANTHER" id="PTHR31288">
    <property type="entry name" value="O-FUCOSYLTRANSFERASE FAMILY PROTEIN"/>
    <property type="match status" value="1"/>
</dbReference>
<dbReference type="CDD" id="cd11299">
    <property type="entry name" value="O-FucT_plant"/>
    <property type="match status" value="1"/>
</dbReference>
<dbReference type="eggNOG" id="ENOG502QS83">
    <property type="taxonomic scope" value="Eukaryota"/>
</dbReference>
<evidence type="ECO:0000313" key="9">
    <source>
        <dbReference type="Proteomes" id="UP000017836"/>
    </source>
</evidence>
<dbReference type="Pfam" id="PF10250">
    <property type="entry name" value="O-FucT"/>
    <property type="match status" value="1"/>
</dbReference>
<dbReference type="InterPro" id="IPR019378">
    <property type="entry name" value="GDP-Fuc_O-FucTrfase"/>
</dbReference>
<evidence type="ECO:0000256" key="5">
    <source>
        <dbReference type="ARBA" id="ARBA00023277"/>
    </source>
</evidence>
<evidence type="ECO:0000313" key="8">
    <source>
        <dbReference type="EMBL" id="ERN08642.1"/>
    </source>
</evidence>
<evidence type="ECO:0000256" key="6">
    <source>
        <dbReference type="ARBA" id="ARBA00030350"/>
    </source>
</evidence>
<keyword evidence="4" id="KW-0294">Fucose metabolism</keyword>
<dbReference type="InterPro" id="IPR024709">
    <property type="entry name" value="FucosylTrfase_pln"/>
</dbReference>
<proteinExistence type="inferred from homology"/>
<evidence type="ECO:0000256" key="7">
    <source>
        <dbReference type="SAM" id="Phobius"/>
    </source>
</evidence>
<feature type="transmembrane region" description="Helical" evidence="7">
    <location>
        <begin position="39"/>
        <end position="62"/>
    </location>
</feature>
<evidence type="ECO:0000256" key="4">
    <source>
        <dbReference type="ARBA" id="ARBA00023253"/>
    </source>
</evidence>
<dbReference type="GO" id="GO:0005794">
    <property type="term" value="C:Golgi apparatus"/>
    <property type="evidence" value="ECO:0000318"/>
    <property type="project" value="GO_Central"/>
</dbReference>
<dbReference type="GO" id="GO:0016757">
    <property type="term" value="F:glycosyltransferase activity"/>
    <property type="evidence" value="ECO:0000318"/>
    <property type="project" value="GO_Central"/>
</dbReference>
<dbReference type="Proteomes" id="UP000017836">
    <property type="component" value="Unassembled WGS sequence"/>
</dbReference>
<comment type="similarity">
    <text evidence="1">Belongs to the glycosyltransferase GT106 family.</text>
</comment>
<keyword evidence="7" id="KW-0812">Transmembrane</keyword>
<keyword evidence="9" id="KW-1185">Reference proteome</keyword>
<dbReference type="Gramene" id="ERN08642">
    <property type="protein sequence ID" value="ERN08642"/>
    <property type="gene ID" value="AMTR_s00017p00201590"/>
</dbReference>
<dbReference type="OrthoDB" id="1892656at2759"/>
<keyword evidence="2" id="KW-0328">Glycosyltransferase</keyword>
<gene>
    <name evidence="8" type="ORF">AMTR_s00017p00201590</name>
</gene>
<keyword evidence="7" id="KW-1133">Transmembrane helix</keyword>
<keyword evidence="3" id="KW-0808">Transferase</keyword>
<reference evidence="9" key="1">
    <citation type="journal article" date="2013" name="Science">
        <title>The Amborella genome and the evolution of flowering plants.</title>
        <authorList>
            <consortium name="Amborella Genome Project"/>
        </authorList>
    </citation>
    <scope>NUCLEOTIDE SEQUENCE [LARGE SCALE GENOMIC DNA]</scope>
</reference>
<dbReference type="PIRSF" id="PIRSF009360">
    <property type="entry name" value="UCP009360"/>
    <property type="match status" value="1"/>
</dbReference>